<dbReference type="Proteomes" id="UP000823486">
    <property type="component" value="Unassembled WGS sequence"/>
</dbReference>
<protein>
    <submittedName>
        <fullName evidence="1">Uncharacterized protein</fullName>
    </submittedName>
</protein>
<sequence>MVHWYTKMWKYSNGVKSLISLTGALVEEERLLRQSIFLFKEAGLEENHFHSIIKKDRSCSTELQEEL</sequence>
<accession>A0ABS2QPN6</accession>
<name>A0ABS2QPN6_9BACI</name>
<organism evidence="1 2">
    <name type="scientific">Peribacillus deserti</name>
    <dbReference type="NCBI Taxonomy" id="673318"/>
    <lineage>
        <taxon>Bacteria</taxon>
        <taxon>Bacillati</taxon>
        <taxon>Bacillota</taxon>
        <taxon>Bacilli</taxon>
        <taxon>Bacillales</taxon>
        <taxon>Bacillaceae</taxon>
        <taxon>Peribacillus</taxon>
    </lineage>
</organism>
<evidence type="ECO:0000313" key="2">
    <source>
        <dbReference type="Proteomes" id="UP000823486"/>
    </source>
</evidence>
<gene>
    <name evidence="1" type="ORF">JOC77_004171</name>
</gene>
<reference evidence="1 2" key="1">
    <citation type="submission" date="2021-01" db="EMBL/GenBank/DDBJ databases">
        <title>Genomic Encyclopedia of Type Strains, Phase IV (KMG-IV): sequencing the most valuable type-strain genomes for metagenomic binning, comparative biology and taxonomic classification.</title>
        <authorList>
            <person name="Goeker M."/>
        </authorList>
    </citation>
    <scope>NUCLEOTIDE SEQUENCE [LARGE SCALE GENOMIC DNA]</scope>
    <source>
        <strain evidence="1 2">DSM 105482</strain>
    </source>
</reference>
<evidence type="ECO:0000313" key="1">
    <source>
        <dbReference type="EMBL" id="MBM7694694.1"/>
    </source>
</evidence>
<dbReference type="EMBL" id="JAFBFI010000032">
    <property type="protein sequence ID" value="MBM7694694.1"/>
    <property type="molecule type" value="Genomic_DNA"/>
</dbReference>
<comment type="caution">
    <text evidence="1">The sequence shown here is derived from an EMBL/GenBank/DDBJ whole genome shotgun (WGS) entry which is preliminary data.</text>
</comment>
<proteinExistence type="predicted"/>
<keyword evidence="2" id="KW-1185">Reference proteome</keyword>